<dbReference type="Proteomes" id="UP001212841">
    <property type="component" value="Unassembled WGS sequence"/>
</dbReference>
<accession>A0AAD5S9S9</accession>
<protein>
    <submittedName>
        <fullName evidence="2">Uncharacterized protein</fullName>
    </submittedName>
</protein>
<name>A0AAD5S9S9_9FUNG</name>
<organism evidence="2 3">
    <name type="scientific">Rhizophlyctis rosea</name>
    <dbReference type="NCBI Taxonomy" id="64517"/>
    <lineage>
        <taxon>Eukaryota</taxon>
        <taxon>Fungi</taxon>
        <taxon>Fungi incertae sedis</taxon>
        <taxon>Chytridiomycota</taxon>
        <taxon>Chytridiomycota incertae sedis</taxon>
        <taxon>Chytridiomycetes</taxon>
        <taxon>Rhizophlyctidales</taxon>
        <taxon>Rhizophlyctidaceae</taxon>
        <taxon>Rhizophlyctis</taxon>
    </lineage>
</organism>
<keyword evidence="3" id="KW-1185">Reference proteome</keyword>
<feature type="region of interest" description="Disordered" evidence="1">
    <location>
        <begin position="22"/>
        <end position="43"/>
    </location>
</feature>
<sequence>MVKTRSMYAAEERERLAREEAERMYEAQQERMAREKEENDRRDSIEAMGTARRTMLQQGILTQRQFNALEYTAQRAKATNDAFISRLTVRFAQLGFESDVLQKTFDYIRSEAPMIIHFRSNNNVLLTDTHHRCREELGGWTRQAQELHMFGPNSYVVGTPNFELVKYGVGNFVNDSNMLQTFFDFISPSD</sequence>
<proteinExistence type="predicted"/>
<gene>
    <name evidence="2" type="ORF">HK097_010530</name>
</gene>
<evidence type="ECO:0000313" key="3">
    <source>
        <dbReference type="Proteomes" id="UP001212841"/>
    </source>
</evidence>
<evidence type="ECO:0000313" key="2">
    <source>
        <dbReference type="EMBL" id="KAJ3048448.1"/>
    </source>
</evidence>
<evidence type="ECO:0000256" key="1">
    <source>
        <dbReference type="SAM" id="MobiDB-lite"/>
    </source>
</evidence>
<dbReference type="EMBL" id="JADGJD010000790">
    <property type="protein sequence ID" value="KAJ3048448.1"/>
    <property type="molecule type" value="Genomic_DNA"/>
</dbReference>
<dbReference type="AlphaFoldDB" id="A0AAD5S9S9"/>
<reference evidence="2" key="1">
    <citation type="submission" date="2020-05" db="EMBL/GenBank/DDBJ databases">
        <title>Phylogenomic resolution of chytrid fungi.</title>
        <authorList>
            <person name="Stajich J.E."/>
            <person name="Amses K."/>
            <person name="Simmons R."/>
            <person name="Seto K."/>
            <person name="Myers J."/>
            <person name="Bonds A."/>
            <person name="Quandt C.A."/>
            <person name="Barry K."/>
            <person name="Liu P."/>
            <person name="Grigoriev I."/>
            <person name="Longcore J.E."/>
            <person name="James T.Y."/>
        </authorList>
    </citation>
    <scope>NUCLEOTIDE SEQUENCE</scope>
    <source>
        <strain evidence="2">JEL0318</strain>
    </source>
</reference>
<comment type="caution">
    <text evidence="2">The sequence shown here is derived from an EMBL/GenBank/DDBJ whole genome shotgun (WGS) entry which is preliminary data.</text>
</comment>